<comment type="subcellular location">
    <subcellularLocation>
        <location evidence="1 7">Nucleus</location>
    </subcellularLocation>
</comment>
<organism evidence="9 10">
    <name type="scientific">Debaryomyces fabryi</name>
    <dbReference type="NCBI Taxonomy" id="58627"/>
    <lineage>
        <taxon>Eukaryota</taxon>
        <taxon>Fungi</taxon>
        <taxon>Dikarya</taxon>
        <taxon>Ascomycota</taxon>
        <taxon>Saccharomycotina</taxon>
        <taxon>Pichiomycetes</taxon>
        <taxon>Debaryomycetaceae</taxon>
        <taxon>Debaryomyces</taxon>
    </lineage>
</organism>
<evidence type="ECO:0000256" key="3">
    <source>
        <dbReference type="ARBA" id="ARBA00022664"/>
    </source>
</evidence>
<dbReference type="RefSeq" id="XP_015467954.1">
    <property type="nucleotide sequence ID" value="XM_015611215.1"/>
</dbReference>
<reference evidence="9 10" key="1">
    <citation type="submission" date="2015-11" db="EMBL/GenBank/DDBJ databases">
        <title>The genome of Debaryomyces fabryi.</title>
        <authorList>
            <person name="Tafer H."/>
            <person name="Lopandic K."/>
        </authorList>
    </citation>
    <scope>NUCLEOTIDE SEQUENCE [LARGE SCALE GENOMIC DNA]</scope>
    <source>
        <strain evidence="9 10">CBS 789</strain>
    </source>
</reference>
<dbReference type="PANTHER" id="PTHR12942">
    <property type="entry name" value="STEP II SPLICING FACTOR SLU7"/>
    <property type="match status" value="1"/>
</dbReference>
<keyword evidence="5 7" id="KW-0508">mRNA splicing</keyword>
<proteinExistence type="inferred from homology"/>
<protein>
    <recommendedName>
        <fullName evidence="7">Pre-mRNA-splicing factor SLU7</fullName>
    </recommendedName>
</protein>
<dbReference type="AlphaFoldDB" id="A0A0V1Q0D6"/>
<dbReference type="GO" id="GO:0030628">
    <property type="term" value="F:pre-mRNA 3'-splice site binding"/>
    <property type="evidence" value="ECO:0007669"/>
    <property type="project" value="UniProtKB-UniRule"/>
</dbReference>
<evidence type="ECO:0000256" key="2">
    <source>
        <dbReference type="ARBA" id="ARBA00007203"/>
    </source>
</evidence>
<dbReference type="EMBL" id="LMYN01000041">
    <property type="protein sequence ID" value="KSA01852.1"/>
    <property type="molecule type" value="Genomic_DNA"/>
</dbReference>
<evidence type="ECO:0000313" key="10">
    <source>
        <dbReference type="Proteomes" id="UP000054251"/>
    </source>
</evidence>
<gene>
    <name evidence="9" type="ORF">AC631_02385</name>
</gene>
<sequence length="369" mass="43347">MSPQEHKPEYDANGKEVNPYIPKFISTVPWYHNNLNDEKSEDYLSHQRSNANDEAIDHSIPQPGSGINDEFEIKDETEIKKVEDYDSKRDRWHGYEAQEWDKIVENWDKIKKKKQKLKNINIQEDSDDTDYELELIELGLDLKDIKNNLKEDPLEKTIRDRQDVPAYILNITSSNKIHYDPKSRLTKDPSKGYINDKNQFVKKLTGEAKRLDSLQTFAWEQSKQKEEINQRKAFERKLTGQKQSETDSDEYKVDLNLNMEANPTAMMLQARYQQEQQNEAKQKRKRELLAKYGGGDFLSKPQESVQVNEVIKTIDKSLNKDKAGLKRSIYREDNYAMNHKSIWGSYYLNGEWGYDCCKQTTRNARCTID</sequence>
<accession>A0A0V1Q0D6</accession>
<dbReference type="InterPro" id="IPR039974">
    <property type="entry name" value="Splicing_factor_SLU7"/>
</dbReference>
<dbReference type="GO" id="GO:0000398">
    <property type="term" value="P:mRNA splicing, via spliceosome"/>
    <property type="evidence" value="ECO:0007669"/>
    <property type="project" value="UniProtKB-UniRule"/>
</dbReference>
<keyword evidence="6 7" id="KW-0539">Nucleus</keyword>
<evidence type="ECO:0000256" key="7">
    <source>
        <dbReference type="RuleBase" id="RU367071"/>
    </source>
</evidence>
<dbReference type="InterPro" id="IPR021715">
    <property type="entry name" value="Slu7_dom"/>
</dbReference>
<keyword evidence="4 7" id="KW-0747">Spliceosome</keyword>
<dbReference type="OrthoDB" id="249612at2759"/>
<dbReference type="Pfam" id="PF11708">
    <property type="entry name" value="Slu7"/>
    <property type="match status" value="1"/>
</dbReference>
<comment type="subunit">
    <text evidence="7">Associated with the spliceosome.</text>
</comment>
<comment type="function">
    <text evidence="7">Involved in pre-mRNA splicing.</text>
</comment>
<dbReference type="GO" id="GO:0005681">
    <property type="term" value="C:spliceosomal complex"/>
    <property type="evidence" value="ECO:0007669"/>
    <property type="project" value="UniProtKB-UniRule"/>
</dbReference>
<dbReference type="Proteomes" id="UP000054251">
    <property type="component" value="Unassembled WGS sequence"/>
</dbReference>
<comment type="caution">
    <text evidence="9">The sequence shown here is derived from an EMBL/GenBank/DDBJ whole genome shotgun (WGS) entry which is preliminary data.</text>
</comment>
<comment type="similarity">
    <text evidence="2 7">Belongs to the SLU7 family.</text>
</comment>
<evidence type="ECO:0000256" key="1">
    <source>
        <dbReference type="ARBA" id="ARBA00004123"/>
    </source>
</evidence>
<evidence type="ECO:0000256" key="4">
    <source>
        <dbReference type="ARBA" id="ARBA00022728"/>
    </source>
</evidence>
<evidence type="ECO:0000256" key="5">
    <source>
        <dbReference type="ARBA" id="ARBA00023187"/>
    </source>
</evidence>
<feature type="domain" description="Pre-mRNA-splicing factor SLU7" evidence="8">
    <location>
        <begin position="84"/>
        <end position="345"/>
    </location>
</feature>
<keyword evidence="3 7" id="KW-0507">mRNA processing</keyword>
<name>A0A0V1Q0D6_9ASCO</name>
<dbReference type="GeneID" id="26839394"/>
<dbReference type="PANTHER" id="PTHR12942:SF2">
    <property type="entry name" value="PRE-MRNA-SPLICING FACTOR SLU7"/>
    <property type="match status" value="1"/>
</dbReference>
<evidence type="ECO:0000313" key="9">
    <source>
        <dbReference type="EMBL" id="KSA01852.1"/>
    </source>
</evidence>
<evidence type="ECO:0000259" key="8">
    <source>
        <dbReference type="Pfam" id="PF11708"/>
    </source>
</evidence>
<evidence type="ECO:0000256" key="6">
    <source>
        <dbReference type="ARBA" id="ARBA00023242"/>
    </source>
</evidence>
<keyword evidence="10" id="KW-1185">Reference proteome</keyword>